<dbReference type="Gene3D" id="3.40.50.300">
    <property type="entry name" value="P-loop containing nucleotide triphosphate hydrolases"/>
    <property type="match status" value="2"/>
</dbReference>
<evidence type="ECO:0000259" key="2">
    <source>
        <dbReference type="Pfam" id="PF08751"/>
    </source>
</evidence>
<feature type="region of interest" description="Disordered" evidence="1">
    <location>
        <begin position="1172"/>
        <end position="1197"/>
    </location>
</feature>
<dbReference type="NCBIfam" id="NF041492">
    <property type="entry name" value="MobF"/>
    <property type="match status" value="1"/>
</dbReference>
<sequence>MKLCAACVARDTAVFGVVSGRVVAYLRGVTVSIRVMTAGDGYRYLLNSVVTGDGDRDAASVLTRYYLESGTPSGAWIGAGLPGLSGDIAAGALVSEEQLRRLMGHGQDPNSGEQLGRPYRKFATAAERVDRRQGKLSDSLTDEERATQTALIEAEEAAKPTGAPVAGFDLTFSVPKSVSTLWAVADVGTQALITQAHHAAIQDVIELFERDVAMTRIGAKGPRGAVAQVEVQGVIAAAYDHYDSRASDPQLHTHVVIANRVQAVHDWKWRTLDSRAIHAAVTGLSEHYNAVLSDHLTQVLGVGWEVRERGAGRSTAWEIAGVPQELMDEFSSRTRDIEQVKDRLVADYVAKHGRQPSPKLLWQFRQQATLETRPPKHHHSLSGLTTGWRKRATELLGEDAPTWATTLLTGSVGEPLLRADDIPLGDLDQVAEVVVARVSDRRATWKRWNLHAEVVRQTMGLRFASATDRDHITQQIVDAAESASLRLTPPELASSPPNFRRMDGTSVFRPKAATVFSSEQLLAAEDRLLTASNNRSAPTVPLTWVEQAARRKNRDGHTLSPDQERAIAKIGVSARTLDVLVGPAGTGKTTTMSALRRAWEKRHGTGSVIGLAPSAAAADVLAGDLGISTENTAKWLHEHRHGNWNLTPGQLVIIDEASLAGTLALDTITTHATEAGAKVLLVGDWAQLAAVDAGGAFGMVVRDRDDTPELNDVRRFRNEWEKHASLGLRIGDTDVIDTYLDHDRITPGGYEDILEQAYQAWRADQAEGKASVLIAETLDTVSELNTRARTDRILAGDVALDGVRLHDGNEASRGDLVITRKNDRRLSLGRGWVKNGDRWTVTQAHDDGSLTVRRAHSKWRTTITLPAAYVAANVELGYAITAHRAQGSTVDTAHAIVHSPEMTRESLYVAMTRGRESNRAYIATDEHHLEEHQHRDDLQMTARSILYSILQHVGAEQSAHETITAEQDIWGSLGQLAAEYDTIAQEAQQDRWVTLLEHGGLTPQTIDELVEAESFGILTTELRRLEADGHDIDDLLPRITRAGGLDGVEDLGSLLRYRIQKVAATYQPSTRRGSLIAGLVPRATGITDPAMRQALHEREQLMNQRLDTLTAKAIEQAAPWLETLSDLAPEAQAGAVRAVVAYRDRWGITSTTPLGPVPSDDAQRVDYERTRGLITNHQPDPHDTAPGAPHRRSGRTL</sequence>
<dbReference type="EMBL" id="VFOX01000001">
    <property type="protein sequence ID" value="TQL85527.1"/>
    <property type="molecule type" value="Genomic_DNA"/>
</dbReference>
<comment type="caution">
    <text evidence="3">The sequence shown here is derived from an EMBL/GenBank/DDBJ whole genome shotgun (WGS) entry which is preliminary data.</text>
</comment>
<accession>A0A543BL15</accession>
<evidence type="ECO:0000313" key="3">
    <source>
        <dbReference type="EMBL" id="TQL85527.1"/>
    </source>
</evidence>
<dbReference type="Proteomes" id="UP000317209">
    <property type="component" value="Unassembled WGS sequence"/>
</dbReference>
<dbReference type="AlphaFoldDB" id="A0A543BL15"/>
<reference evidence="3 4" key="1">
    <citation type="submission" date="2019-06" db="EMBL/GenBank/DDBJ databases">
        <title>Sequencing the genomes of 1000 actinobacteria strains.</title>
        <authorList>
            <person name="Klenk H.-P."/>
        </authorList>
    </citation>
    <scope>NUCLEOTIDE SEQUENCE [LARGE SCALE GENOMIC DNA]</scope>
    <source>
        <strain evidence="3 4">DSM 20169</strain>
    </source>
</reference>
<dbReference type="Pfam" id="PF13604">
    <property type="entry name" value="AAA_30"/>
    <property type="match status" value="1"/>
</dbReference>
<dbReference type="InterPro" id="IPR027417">
    <property type="entry name" value="P-loop_NTPase"/>
</dbReference>
<evidence type="ECO:0000313" key="4">
    <source>
        <dbReference type="Proteomes" id="UP000317209"/>
    </source>
</evidence>
<dbReference type="Pfam" id="PF08751">
    <property type="entry name" value="TrwC"/>
    <property type="match status" value="1"/>
</dbReference>
<dbReference type="InterPro" id="IPR014862">
    <property type="entry name" value="TrwC"/>
</dbReference>
<dbReference type="CDD" id="cd18809">
    <property type="entry name" value="SF1_C_RecD"/>
    <property type="match status" value="1"/>
</dbReference>
<protein>
    <submittedName>
        <fullName evidence="3">Conjugative relaxase-like TrwC/TraI family protein</fullName>
    </submittedName>
</protein>
<dbReference type="PANTHER" id="PTHR43788">
    <property type="entry name" value="DNA2/NAM7 HELICASE FAMILY MEMBER"/>
    <property type="match status" value="1"/>
</dbReference>
<dbReference type="SUPFAM" id="SSF52540">
    <property type="entry name" value="P-loop containing nucleoside triphosphate hydrolases"/>
    <property type="match status" value="2"/>
</dbReference>
<gene>
    <name evidence="3" type="ORF">FB560_1144</name>
</gene>
<dbReference type="InterPro" id="IPR050534">
    <property type="entry name" value="Coronavir_polyprotein_1ab"/>
</dbReference>
<keyword evidence="4" id="KW-1185">Reference proteome</keyword>
<name>A0A543BL15_9MICO</name>
<evidence type="ECO:0000256" key="1">
    <source>
        <dbReference type="SAM" id="MobiDB-lite"/>
    </source>
</evidence>
<proteinExistence type="predicted"/>
<feature type="domain" description="TrwC relaxase" evidence="2">
    <location>
        <begin position="38"/>
        <end position="394"/>
    </location>
</feature>
<organism evidence="3 4">
    <name type="scientific">Microbacterium saperdae</name>
    <dbReference type="NCBI Taxonomy" id="69368"/>
    <lineage>
        <taxon>Bacteria</taxon>
        <taxon>Bacillati</taxon>
        <taxon>Actinomycetota</taxon>
        <taxon>Actinomycetes</taxon>
        <taxon>Micrococcales</taxon>
        <taxon>Microbacteriaceae</taxon>
        <taxon>Microbacterium</taxon>
    </lineage>
</organism>
<dbReference type="SUPFAM" id="SSF55464">
    <property type="entry name" value="Origin of replication-binding domain, RBD-like"/>
    <property type="match status" value="1"/>
</dbReference>